<dbReference type="EMBL" id="JAPFFF010000002">
    <property type="protein sequence ID" value="KAK8896875.1"/>
    <property type="molecule type" value="Genomic_DNA"/>
</dbReference>
<keyword evidence="3" id="KW-1185">Reference proteome</keyword>
<name>A0ABR2L0H7_9EUKA</name>
<reference evidence="2 3" key="1">
    <citation type="submission" date="2024-04" db="EMBL/GenBank/DDBJ databases">
        <title>Tritrichomonas musculus Genome.</title>
        <authorList>
            <person name="Alves-Ferreira E."/>
            <person name="Grigg M."/>
            <person name="Lorenzi H."/>
            <person name="Galac M."/>
        </authorList>
    </citation>
    <scope>NUCLEOTIDE SEQUENCE [LARGE SCALE GENOMIC DNA]</scope>
    <source>
        <strain evidence="2 3">EAF2021</strain>
    </source>
</reference>
<evidence type="ECO:0000256" key="1">
    <source>
        <dbReference type="SAM" id="MobiDB-lite"/>
    </source>
</evidence>
<feature type="compositionally biased region" description="Basic and acidic residues" evidence="1">
    <location>
        <begin position="16"/>
        <end position="57"/>
    </location>
</feature>
<proteinExistence type="predicted"/>
<gene>
    <name evidence="2" type="ORF">M9Y10_014801</name>
</gene>
<protein>
    <submittedName>
        <fullName evidence="2">Uncharacterized protein</fullName>
    </submittedName>
</protein>
<evidence type="ECO:0000313" key="2">
    <source>
        <dbReference type="EMBL" id="KAK8896875.1"/>
    </source>
</evidence>
<comment type="caution">
    <text evidence="2">The sequence shown here is derived from an EMBL/GenBank/DDBJ whole genome shotgun (WGS) entry which is preliminary data.</text>
</comment>
<organism evidence="2 3">
    <name type="scientific">Tritrichomonas musculus</name>
    <dbReference type="NCBI Taxonomy" id="1915356"/>
    <lineage>
        <taxon>Eukaryota</taxon>
        <taxon>Metamonada</taxon>
        <taxon>Parabasalia</taxon>
        <taxon>Tritrichomonadida</taxon>
        <taxon>Tritrichomonadidae</taxon>
        <taxon>Tritrichomonas</taxon>
    </lineage>
</organism>
<dbReference type="Proteomes" id="UP001470230">
    <property type="component" value="Unassembled WGS sequence"/>
</dbReference>
<evidence type="ECO:0000313" key="3">
    <source>
        <dbReference type="Proteomes" id="UP001470230"/>
    </source>
</evidence>
<accession>A0ABR2L0H7</accession>
<feature type="region of interest" description="Disordered" evidence="1">
    <location>
        <begin position="1"/>
        <end position="77"/>
    </location>
</feature>
<sequence>MQELKKQEIGNFLNTLKEHEKDMNSPSEHEKDANNHNEQEKDLIKPIKDEKPPKDQSKVNINNFGRFAQFLRENDPN</sequence>